<feature type="compositionally biased region" description="Low complexity" evidence="1">
    <location>
        <begin position="233"/>
        <end position="247"/>
    </location>
</feature>
<dbReference type="InterPro" id="IPR046050">
    <property type="entry name" value="DUF6008"/>
</dbReference>
<feature type="transmembrane region" description="Helical" evidence="2">
    <location>
        <begin position="38"/>
        <end position="56"/>
    </location>
</feature>
<gene>
    <name evidence="3" type="ORF">Mam01_51940</name>
</gene>
<evidence type="ECO:0000313" key="4">
    <source>
        <dbReference type="Proteomes" id="UP000651728"/>
    </source>
</evidence>
<accession>A0ABQ4FJQ2</accession>
<feature type="transmembrane region" description="Helical" evidence="2">
    <location>
        <begin position="104"/>
        <end position="127"/>
    </location>
</feature>
<keyword evidence="4" id="KW-1185">Reference proteome</keyword>
<evidence type="ECO:0000256" key="1">
    <source>
        <dbReference type="SAM" id="MobiDB-lite"/>
    </source>
</evidence>
<organism evidence="3 4">
    <name type="scientific">Microbispora amethystogenes</name>
    <dbReference type="NCBI Taxonomy" id="1427754"/>
    <lineage>
        <taxon>Bacteria</taxon>
        <taxon>Bacillati</taxon>
        <taxon>Actinomycetota</taxon>
        <taxon>Actinomycetes</taxon>
        <taxon>Streptosporangiales</taxon>
        <taxon>Streptosporangiaceae</taxon>
        <taxon>Microbispora</taxon>
    </lineage>
</organism>
<feature type="transmembrane region" description="Helical" evidence="2">
    <location>
        <begin position="6"/>
        <end position="31"/>
    </location>
</feature>
<protein>
    <submittedName>
        <fullName evidence="3">Uncharacterized protein</fullName>
    </submittedName>
</protein>
<feature type="region of interest" description="Disordered" evidence="1">
    <location>
        <begin position="222"/>
        <end position="247"/>
    </location>
</feature>
<dbReference type="RefSeq" id="WP_204287787.1">
    <property type="nucleotide sequence ID" value="NZ_BOOB01000041.1"/>
</dbReference>
<dbReference type="Proteomes" id="UP000651728">
    <property type="component" value="Unassembled WGS sequence"/>
</dbReference>
<evidence type="ECO:0000256" key="2">
    <source>
        <dbReference type="SAM" id="Phobius"/>
    </source>
</evidence>
<feature type="transmembrane region" description="Helical" evidence="2">
    <location>
        <begin position="148"/>
        <end position="173"/>
    </location>
</feature>
<sequence>MSVEWWEIAGAAVLLAWAVVMWGAVAVLAYAQRHEVRPWMFPAAVAVIGLGIAGQIGHLQEHVAQAAYWVFHPNAQPWMTPLGTGLANGFGRVDPSKPSLGMEILHLTGNFVFLAGLAGVMVITRWAGRTQARRWGRMGVWMQGIHGLEHLALMVSVALGAKQAIGLSTWFGLLDPGPGLWTYRIWWHAIANLIGSVIFAIALYHLWRERAVVRAAYQRPRSVPDPETTARPLVGSSASSGPALPSS</sequence>
<dbReference type="EMBL" id="BOOB01000041">
    <property type="protein sequence ID" value="GIH35030.1"/>
    <property type="molecule type" value="Genomic_DNA"/>
</dbReference>
<comment type="caution">
    <text evidence="3">The sequence shown here is derived from an EMBL/GenBank/DDBJ whole genome shotgun (WGS) entry which is preliminary data.</text>
</comment>
<evidence type="ECO:0000313" key="3">
    <source>
        <dbReference type="EMBL" id="GIH35030.1"/>
    </source>
</evidence>
<keyword evidence="2" id="KW-1133">Transmembrane helix</keyword>
<keyword evidence="2" id="KW-0472">Membrane</keyword>
<dbReference type="Pfam" id="PF19471">
    <property type="entry name" value="DUF6008"/>
    <property type="match status" value="1"/>
</dbReference>
<name>A0ABQ4FJQ2_9ACTN</name>
<reference evidence="3 4" key="1">
    <citation type="submission" date="2021-01" db="EMBL/GenBank/DDBJ databases">
        <title>Whole genome shotgun sequence of Microbispora amethystogenes NBRC 101907.</title>
        <authorList>
            <person name="Komaki H."/>
            <person name="Tamura T."/>
        </authorList>
    </citation>
    <scope>NUCLEOTIDE SEQUENCE [LARGE SCALE GENOMIC DNA]</scope>
    <source>
        <strain evidence="3 4">NBRC 101907</strain>
    </source>
</reference>
<feature type="transmembrane region" description="Helical" evidence="2">
    <location>
        <begin position="185"/>
        <end position="207"/>
    </location>
</feature>
<keyword evidence="2" id="KW-0812">Transmembrane</keyword>
<proteinExistence type="predicted"/>